<reference evidence="1" key="1">
    <citation type="submission" date="2020-04" db="EMBL/GenBank/DDBJ databases">
        <title>A chromosome-scale assembly and high-density genetic map of the yellow drum (Nibea albiflora) genome.</title>
        <authorList>
            <person name="Xu D."/>
            <person name="Zhang W."/>
            <person name="Chen R."/>
            <person name="Tan P."/>
            <person name="Wang L."/>
            <person name="Song H."/>
            <person name="Tian L."/>
            <person name="Zhu Q."/>
            <person name="Wang B."/>
        </authorList>
    </citation>
    <scope>NUCLEOTIDE SEQUENCE</scope>
    <source>
        <strain evidence="1">ZJHYS-2018</strain>
    </source>
</reference>
<feature type="non-terminal residue" evidence="1">
    <location>
        <position position="1"/>
    </location>
</feature>
<dbReference type="Proteomes" id="UP000805704">
    <property type="component" value="Chromosome 21"/>
</dbReference>
<keyword evidence="2" id="KW-1185">Reference proteome</keyword>
<evidence type="ECO:0000313" key="1">
    <source>
        <dbReference type="EMBL" id="KAG8006048.1"/>
    </source>
</evidence>
<gene>
    <name evidence="1" type="primary">GIMAP7.13</name>
    <name evidence="1" type="ORF">GBF38_005176</name>
</gene>
<sequence length="942" mass="104789">LSASNRRIVIFGKTGVGKSNLANTIFGERRFQIGHTANSVTSKCEAETKSVNGRSITLIDTPGFFGTGISEDELRPEIVRCITECAPGPHAFLIVFKVERFTEQEQAVVNKVIQYFSEEAFRYATLVFTHGDQLPEGQTIEDFVHQNTLLSDLVMKCGGRCHVVDNRYWNQEHEYRSNQFQVEELLKTIDRMVMENNGSCYTNEMLQAVEEEIQREEENIRLLAENMSDQEIRRQAVANVSTRLSVRLAGVATGVLCNITVTCDVETLHQLANVRLSMQPDTKHERTQISVTSNRRIVIFGKTGVGKSSLANTIFGERLFLIGHTANSGTRRCEAKTKSVHGRSITLIDTPAFFGTDRSEDEMKPEIVRCITECAPGPHAFLIVFKVEKFTEQEQAVVNRIKQYFSEEAFRYATVVFTHGDQLPEGQTIEDFIHQNKFVSDLVKRCGGRCHVVDNKYWNQNLKHEYRSNQLHVEELLNTVDKMVKENKGSCYTSEMLEAVNKKIVSRSTQLFTVLKYILQGGLLGGLVGLSANLVASANMAGAAALIGAVIGGAVGHHGDLTLCSVINGRRSSSHSSADTLCAAANIAMADPYQHPVYFECDSLSEVQIGKIEKYFRIHRKSNGGDCGPLRSAGHTTYSVAFKRQKDQQAVLKKSEHVVNDLVFTVRDSLEPRTSSPVTTSTTSRDGTAPECPKAEKDLERELASLACSAKIYPSQGKVLVKRLDQAGAADEVRSWKAKVDKVFEGYLCHYEVDPQKVKALFQSCSSRQVTDEVKVYSEVGMAVVVGECSQVKAMAKDAMDLLEKQGSSSGEKQTSLRRLGEAKLRLLWKDIKQSLARDYPGVEVTQRDAGQLALEGPVEEILKAGNWISEKEILVLKRKVSDMSPHVLDFLRKAYGGPAGLSDFLGVGDEVEVELRDTDLRFFSLSADKLDDTEKKLKEKF</sequence>
<comment type="caution">
    <text evidence="1">The sequence shown here is derived from an EMBL/GenBank/DDBJ whole genome shotgun (WGS) entry which is preliminary data.</text>
</comment>
<dbReference type="EMBL" id="CM024809">
    <property type="protein sequence ID" value="KAG8006048.1"/>
    <property type="molecule type" value="Genomic_DNA"/>
</dbReference>
<evidence type="ECO:0000313" key="2">
    <source>
        <dbReference type="Proteomes" id="UP000805704"/>
    </source>
</evidence>
<organism evidence="1 2">
    <name type="scientific">Nibea albiflora</name>
    <name type="common">Yellow drum</name>
    <name type="synonym">Corvina albiflora</name>
    <dbReference type="NCBI Taxonomy" id="240163"/>
    <lineage>
        <taxon>Eukaryota</taxon>
        <taxon>Metazoa</taxon>
        <taxon>Chordata</taxon>
        <taxon>Craniata</taxon>
        <taxon>Vertebrata</taxon>
        <taxon>Euteleostomi</taxon>
        <taxon>Actinopterygii</taxon>
        <taxon>Neopterygii</taxon>
        <taxon>Teleostei</taxon>
        <taxon>Neoteleostei</taxon>
        <taxon>Acanthomorphata</taxon>
        <taxon>Eupercaria</taxon>
        <taxon>Sciaenidae</taxon>
        <taxon>Nibea</taxon>
    </lineage>
</organism>
<feature type="non-terminal residue" evidence="1">
    <location>
        <position position="942"/>
    </location>
</feature>
<proteinExistence type="predicted"/>
<accession>A0ACB7EWD7</accession>
<name>A0ACB7EWD7_NIBAL</name>
<protein>
    <submittedName>
        <fullName evidence="1">GTPase IMAP family member 7</fullName>
    </submittedName>
</protein>